<evidence type="ECO:0000256" key="6">
    <source>
        <dbReference type="ARBA" id="ARBA00023224"/>
    </source>
</evidence>
<dbReference type="InterPro" id="IPR001192">
    <property type="entry name" value="PI-PLC_fam"/>
</dbReference>
<evidence type="ECO:0000256" key="7">
    <source>
        <dbReference type="RuleBase" id="RU361133"/>
    </source>
</evidence>
<dbReference type="PANTHER" id="PTHR10336:SF36">
    <property type="entry name" value="1-PHOSPHATIDYLINOSITOL 4,5-BISPHOSPHATE PHOSPHODIESTERASE BETA-4"/>
    <property type="match status" value="1"/>
</dbReference>
<feature type="compositionally biased region" description="Basic and acidic residues" evidence="8">
    <location>
        <begin position="590"/>
        <end position="603"/>
    </location>
</feature>
<keyword evidence="6" id="KW-0807">Transducer</keyword>
<dbReference type="Pfam" id="PF00387">
    <property type="entry name" value="PI-PLC-Y"/>
    <property type="match status" value="1"/>
</dbReference>
<dbReference type="Pfam" id="PF00388">
    <property type="entry name" value="PI-PLC-X"/>
    <property type="match status" value="1"/>
</dbReference>
<proteinExistence type="predicted"/>
<evidence type="ECO:0000259" key="9">
    <source>
        <dbReference type="PROSITE" id="PS50008"/>
    </source>
</evidence>
<dbReference type="InterPro" id="IPR011993">
    <property type="entry name" value="PH-like_dom_sf"/>
</dbReference>
<dbReference type="InterPro" id="IPR000008">
    <property type="entry name" value="C2_dom"/>
</dbReference>
<dbReference type="SMART" id="SM00149">
    <property type="entry name" value="PLCYc"/>
    <property type="match status" value="1"/>
</dbReference>
<dbReference type="Pfam" id="PF00168">
    <property type="entry name" value="C2"/>
    <property type="match status" value="1"/>
</dbReference>
<evidence type="ECO:0000256" key="3">
    <source>
        <dbReference type="ARBA" id="ARBA00022801"/>
    </source>
</evidence>
<dbReference type="SMART" id="SM00148">
    <property type="entry name" value="PLCXc"/>
    <property type="match status" value="1"/>
</dbReference>
<feature type="compositionally biased region" description="Low complexity" evidence="8">
    <location>
        <begin position="660"/>
        <end position="679"/>
    </location>
</feature>
<dbReference type="GO" id="GO:0048015">
    <property type="term" value="P:phosphatidylinositol-mediated signaling"/>
    <property type="evidence" value="ECO:0007669"/>
    <property type="project" value="TreeGrafter"/>
</dbReference>
<dbReference type="Proteomes" id="UP000724874">
    <property type="component" value="Unassembled WGS sequence"/>
</dbReference>
<dbReference type="GO" id="GO:0051209">
    <property type="term" value="P:release of sequestered calcium ion into cytosol"/>
    <property type="evidence" value="ECO:0007669"/>
    <property type="project" value="TreeGrafter"/>
</dbReference>
<dbReference type="CDD" id="cd08598">
    <property type="entry name" value="PI-PLC1c_yeast"/>
    <property type="match status" value="1"/>
</dbReference>
<dbReference type="InterPro" id="IPR035892">
    <property type="entry name" value="C2_domain_sf"/>
</dbReference>
<dbReference type="CDD" id="cd00275">
    <property type="entry name" value="C2_PLC_like"/>
    <property type="match status" value="1"/>
</dbReference>
<dbReference type="AlphaFoldDB" id="A0A9P5NNS1"/>
<dbReference type="InterPro" id="IPR000909">
    <property type="entry name" value="PLipase_C_PInositol-sp_X_dom"/>
</dbReference>
<feature type="region of interest" description="Disordered" evidence="8">
    <location>
        <begin position="1"/>
        <end position="31"/>
    </location>
</feature>
<dbReference type="CDD" id="cd13360">
    <property type="entry name" value="PH_PLC_fungal"/>
    <property type="match status" value="1"/>
</dbReference>
<dbReference type="Pfam" id="PF09279">
    <property type="entry name" value="EF-hand_like"/>
    <property type="match status" value="1"/>
</dbReference>
<dbReference type="InterPro" id="IPR017946">
    <property type="entry name" value="PLC-like_Pdiesterase_TIM-brl"/>
</dbReference>
<organism evidence="11 12">
    <name type="scientific">Gymnopilus junonius</name>
    <name type="common">Spectacular rustgill mushroom</name>
    <name type="synonym">Gymnopilus spectabilis subsp. junonius</name>
    <dbReference type="NCBI Taxonomy" id="109634"/>
    <lineage>
        <taxon>Eukaryota</taxon>
        <taxon>Fungi</taxon>
        <taxon>Dikarya</taxon>
        <taxon>Basidiomycota</taxon>
        <taxon>Agaricomycotina</taxon>
        <taxon>Agaricomycetes</taxon>
        <taxon>Agaricomycetidae</taxon>
        <taxon>Agaricales</taxon>
        <taxon>Agaricineae</taxon>
        <taxon>Hymenogastraceae</taxon>
        <taxon>Gymnopilus</taxon>
    </lineage>
</organism>
<dbReference type="Gene3D" id="1.10.238.10">
    <property type="entry name" value="EF-hand"/>
    <property type="match status" value="2"/>
</dbReference>
<dbReference type="CDD" id="cd16207">
    <property type="entry name" value="EFh_ScPlc1p_like"/>
    <property type="match status" value="1"/>
</dbReference>
<name>A0A9P5NNS1_GYMJU</name>
<dbReference type="PANTHER" id="PTHR10336">
    <property type="entry name" value="PHOSPHOINOSITIDE-SPECIFIC PHOSPHOLIPASE C FAMILY PROTEIN"/>
    <property type="match status" value="1"/>
</dbReference>
<feature type="region of interest" description="Disordered" evidence="8">
    <location>
        <begin position="872"/>
        <end position="898"/>
    </location>
</feature>
<dbReference type="InterPro" id="IPR011992">
    <property type="entry name" value="EF-hand-dom_pair"/>
</dbReference>
<dbReference type="SUPFAM" id="SSF50729">
    <property type="entry name" value="PH domain-like"/>
    <property type="match status" value="1"/>
</dbReference>
<dbReference type="GO" id="GO:0016042">
    <property type="term" value="P:lipid catabolic process"/>
    <property type="evidence" value="ECO:0007669"/>
    <property type="project" value="UniProtKB-KW"/>
</dbReference>
<dbReference type="InterPro" id="IPR015359">
    <property type="entry name" value="PLC_EF-hand-like"/>
</dbReference>
<evidence type="ECO:0000256" key="4">
    <source>
        <dbReference type="ARBA" id="ARBA00022963"/>
    </source>
</evidence>
<evidence type="ECO:0000313" key="12">
    <source>
        <dbReference type="Proteomes" id="UP000724874"/>
    </source>
</evidence>
<dbReference type="PROSITE" id="PS50008">
    <property type="entry name" value="PIPLC_Y_DOMAIN"/>
    <property type="match status" value="1"/>
</dbReference>
<dbReference type="EMBL" id="JADNYJ010000030">
    <property type="protein sequence ID" value="KAF8903469.1"/>
    <property type="molecule type" value="Genomic_DNA"/>
</dbReference>
<comment type="caution">
    <text evidence="11">The sequence shown here is derived from an EMBL/GenBank/DDBJ whole genome shotgun (WGS) entry which is preliminary data.</text>
</comment>
<reference evidence="11" key="1">
    <citation type="submission" date="2020-11" db="EMBL/GenBank/DDBJ databases">
        <authorList>
            <consortium name="DOE Joint Genome Institute"/>
            <person name="Ahrendt S."/>
            <person name="Riley R."/>
            <person name="Andreopoulos W."/>
            <person name="LaButti K."/>
            <person name="Pangilinan J."/>
            <person name="Ruiz-duenas F.J."/>
            <person name="Barrasa J.M."/>
            <person name="Sanchez-Garcia M."/>
            <person name="Camarero S."/>
            <person name="Miyauchi S."/>
            <person name="Serrano A."/>
            <person name="Linde D."/>
            <person name="Babiker R."/>
            <person name="Drula E."/>
            <person name="Ayuso-Fernandez I."/>
            <person name="Pacheco R."/>
            <person name="Padilla G."/>
            <person name="Ferreira P."/>
            <person name="Barriuso J."/>
            <person name="Kellner H."/>
            <person name="Castanera R."/>
            <person name="Alfaro M."/>
            <person name="Ramirez L."/>
            <person name="Pisabarro A.G."/>
            <person name="Kuo A."/>
            <person name="Tritt A."/>
            <person name="Lipzen A."/>
            <person name="He G."/>
            <person name="Yan M."/>
            <person name="Ng V."/>
            <person name="Cullen D."/>
            <person name="Martin F."/>
            <person name="Rosso M.-N."/>
            <person name="Henrissat B."/>
            <person name="Hibbett D."/>
            <person name="Martinez A.T."/>
            <person name="Grigoriev I.V."/>
        </authorList>
    </citation>
    <scope>NUCLEOTIDE SEQUENCE</scope>
    <source>
        <strain evidence="11">AH 44721</strain>
    </source>
</reference>
<feature type="compositionally biased region" description="Polar residues" evidence="8">
    <location>
        <begin position="57"/>
        <end position="87"/>
    </location>
</feature>
<gene>
    <name evidence="11" type="ORF">CPB84DRAFT_1814637</name>
</gene>
<protein>
    <recommendedName>
        <fullName evidence="2 7">Phosphoinositide phospholipase C</fullName>
        <ecNumber evidence="2 7">3.1.4.11</ecNumber>
    </recommendedName>
</protein>
<dbReference type="PRINTS" id="PR00390">
    <property type="entry name" value="PHPHLIPASEC"/>
</dbReference>
<dbReference type="SUPFAM" id="SSF51695">
    <property type="entry name" value="PLC-like phosphodiesterases"/>
    <property type="match status" value="1"/>
</dbReference>
<keyword evidence="5 7" id="KW-0443">Lipid metabolism</keyword>
<dbReference type="InterPro" id="IPR001711">
    <property type="entry name" value="PLipase_C_Pinositol-sp_Y"/>
</dbReference>
<dbReference type="Gene3D" id="2.30.29.30">
    <property type="entry name" value="Pleckstrin-homology domain (PH domain)/Phosphotyrosine-binding domain (PTB)"/>
    <property type="match status" value="1"/>
</dbReference>
<feature type="domain" description="PI-PLC Y-box" evidence="9">
    <location>
        <begin position="696"/>
        <end position="813"/>
    </location>
</feature>
<evidence type="ECO:0000256" key="1">
    <source>
        <dbReference type="ARBA" id="ARBA00001913"/>
    </source>
</evidence>
<sequence>MPSNGQGLSDAGDIHGRRLTLPPGSTPTASSFAASIRRKFFSFRTRRSNTFDLGRSKSLNGHPVTTSQSGKKLQNGHSKSMTDLSTGGSASIHAVETTSVQAVVPKSSQTEAGPFSHAVGNVIVPQLLQQGTPMTKVSLKKHKRFVFRLDADLGQIVWESKKHKIIPIENIKEIRSGDDARYYREQFQLSQDYQDRWLTIVYLLDGNYKTLHLIAATKDVFRMWGRTLRDLHAIRLELMRGLGNVEMRQALWEKHYWKGANEEKDQKLTFEEVEKLCRRLNINSNSADLLRLFTQVDTQRRHFLDFDDFRRFVKLLKARPEVDKLYNKLKTRNGGILNFRVFETFMRERQESTLPSSELLKIFNKYARSSTSLEGPSTNEVTTEGFTSFLLSPDNSAFADQHKDTWQDMTRPLPEYFISSSHNTYLVGHQLVGVSTIEGYIRALLHSCRSVELDIYDGELEPMIFHGKTFTSKVSLREVCQTIAKYGFVASPYPIVISAEVHCGLAGQDMIAEIMIKEFGDSLVRFPVVPQGSASVRERIEHLPSPEELKGKILLKTKDLNLGRSETVDSDTGGSSSPYTSDPSSSTDSDIGREKKSKADFRVNHQLAKTRINILRRVRSVGKSSTLANEPMLSSPPSVPVTVSMPPVLAQVPLPPSISVISSPSSSSSSSSKLHASDASSDRQPPKPKPKMSPALLALLVYTVGVKFRGINKKEESQYAPHHVFSLSENMANKQLRFGMWDLIKHTKTHLVRTYPKGMRLSSTNYEPHRFWAGGAQLVAINWQTFDLGYMINHAMFQRNGRSGYVLKPDAIRLAQKERLSKRTLHDFVITIISAQQLPRPKDASGHEVPEKAIVDPFVEVTLHVPDWPVVADAKSKEKEKERTAAGPHKSPDDDPPRLTAVAAHAAAATLLPIALPGVAGSSAASLPGRAISARTSAVRKNGWNPVWEEKLRIPFDCVGDVMDLILLGDEPLAVYCASLGSLQHGYRHLPLHDSQLSQYLFSTLFVKINVTPRNPP</sequence>
<evidence type="ECO:0000256" key="8">
    <source>
        <dbReference type="SAM" id="MobiDB-lite"/>
    </source>
</evidence>
<evidence type="ECO:0000256" key="5">
    <source>
        <dbReference type="ARBA" id="ARBA00023098"/>
    </source>
</evidence>
<comment type="cofactor">
    <cofactor evidence="1">
        <name>Ca(2+)</name>
        <dbReference type="ChEBI" id="CHEBI:29108"/>
    </cofactor>
</comment>
<evidence type="ECO:0000313" key="11">
    <source>
        <dbReference type="EMBL" id="KAF8903469.1"/>
    </source>
</evidence>
<feature type="region of interest" description="Disordered" evidence="8">
    <location>
        <begin position="660"/>
        <end position="690"/>
    </location>
</feature>
<dbReference type="InterPro" id="IPR037755">
    <property type="entry name" value="Plc1_PH"/>
</dbReference>
<dbReference type="EC" id="3.1.4.11" evidence="2 7"/>
<dbReference type="PROSITE" id="PS50007">
    <property type="entry name" value="PIPLC_X_DOMAIN"/>
    <property type="match status" value="1"/>
</dbReference>
<dbReference type="SMART" id="SM00239">
    <property type="entry name" value="C2"/>
    <property type="match status" value="1"/>
</dbReference>
<dbReference type="InterPro" id="IPR002048">
    <property type="entry name" value="EF_hand_dom"/>
</dbReference>
<evidence type="ECO:0000256" key="2">
    <source>
        <dbReference type="ARBA" id="ARBA00012368"/>
    </source>
</evidence>
<dbReference type="OrthoDB" id="269822at2759"/>
<accession>A0A9P5NNS1</accession>
<dbReference type="Gene3D" id="2.60.40.150">
    <property type="entry name" value="C2 domain"/>
    <property type="match status" value="1"/>
</dbReference>
<dbReference type="SUPFAM" id="SSF47473">
    <property type="entry name" value="EF-hand"/>
    <property type="match status" value="1"/>
</dbReference>
<evidence type="ECO:0000259" key="10">
    <source>
        <dbReference type="PROSITE" id="PS50222"/>
    </source>
</evidence>
<comment type="catalytic activity">
    <reaction evidence="7">
        <text>a 1,2-diacyl-sn-glycero-3-phospho-(1D-myo-inositol-4,5-bisphosphate) + H2O = 1D-myo-inositol 1,4,5-trisphosphate + a 1,2-diacyl-sn-glycerol + H(+)</text>
        <dbReference type="Rhea" id="RHEA:33179"/>
        <dbReference type="ChEBI" id="CHEBI:15377"/>
        <dbReference type="ChEBI" id="CHEBI:15378"/>
        <dbReference type="ChEBI" id="CHEBI:17815"/>
        <dbReference type="ChEBI" id="CHEBI:58456"/>
        <dbReference type="ChEBI" id="CHEBI:203600"/>
        <dbReference type="EC" id="3.1.4.11"/>
    </reaction>
</comment>
<dbReference type="GO" id="GO:0004435">
    <property type="term" value="F:phosphatidylinositol-4,5-bisphosphate phospholipase C activity"/>
    <property type="evidence" value="ECO:0007669"/>
    <property type="project" value="UniProtKB-EC"/>
</dbReference>
<dbReference type="PROSITE" id="PS50222">
    <property type="entry name" value="EF_HAND_2"/>
    <property type="match status" value="1"/>
</dbReference>
<feature type="region of interest" description="Disordered" evidence="8">
    <location>
        <begin position="52"/>
        <end position="87"/>
    </location>
</feature>
<keyword evidence="4 7" id="KW-0442">Lipid degradation</keyword>
<keyword evidence="3 7" id="KW-0378">Hydrolase</keyword>
<dbReference type="SUPFAM" id="SSF49562">
    <property type="entry name" value="C2 domain (Calcium/lipid-binding domain, CaLB)"/>
    <property type="match status" value="1"/>
</dbReference>
<dbReference type="GO" id="GO:0005509">
    <property type="term" value="F:calcium ion binding"/>
    <property type="evidence" value="ECO:0007669"/>
    <property type="project" value="InterPro"/>
</dbReference>
<feature type="region of interest" description="Disordered" evidence="8">
    <location>
        <begin position="564"/>
        <end position="603"/>
    </location>
</feature>
<dbReference type="Gene3D" id="3.20.20.190">
    <property type="entry name" value="Phosphatidylinositol (PI) phosphodiesterase"/>
    <property type="match status" value="1"/>
</dbReference>
<feature type="domain" description="EF-hand" evidence="10">
    <location>
        <begin position="284"/>
        <end position="319"/>
    </location>
</feature>
<keyword evidence="12" id="KW-1185">Reference proteome</keyword>
<feature type="compositionally biased region" description="Basic and acidic residues" evidence="8">
    <location>
        <begin position="874"/>
        <end position="897"/>
    </location>
</feature>
<feature type="compositionally biased region" description="Low complexity" evidence="8">
    <location>
        <begin position="570"/>
        <end position="589"/>
    </location>
</feature>